<reference evidence="1 2" key="1">
    <citation type="submission" date="2018-11" db="EMBL/GenBank/DDBJ databases">
        <authorList>
            <consortium name="Pathogen Informatics"/>
        </authorList>
    </citation>
    <scope>NUCLEOTIDE SEQUENCE [LARGE SCALE GENOMIC DNA]</scope>
    <source>
        <strain>Denwood</strain>
        <strain evidence="2">Zambia</strain>
    </source>
</reference>
<evidence type="ECO:0000313" key="2">
    <source>
        <dbReference type="Proteomes" id="UP000269396"/>
    </source>
</evidence>
<sequence>MRQRNSVKVKQLSATNGNVSNMQPSGSIIARNLINIGRTLLSKLYTRLSRTQLFSILSSEIPYASTAHLFSTATDIEHAGDLDIDRPLARTSGQVIIWATEILACLTLAAYNEDQFGSVQQSLGRILLLFVDGLEVTLWPLIIPTTS</sequence>
<dbReference type="AlphaFoldDB" id="A0A3P7YI04"/>
<protein>
    <submittedName>
        <fullName evidence="1">Uncharacterized protein</fullName>
    </submittedName>
</protein>
<dbReference type="InterPro" id="IPR019049">
    <property type="entry name" value="Nucleoporin_prot_Ndc1/Nup"/>
</dbReference>
<gene>
    <name evidence="1" type="ORF">SMTD_LOCUS2514</name>
</gene>
<dbReference type="Proteomes" id="UP000269396">
    <property type="component" value="Unassembled WGS sequence"/>
</dbReference>
<accession>A0A3P7YI04</accession>
<name>A0A3P7YI04_9TREM</name>
<keyword evidence="2" id="KW-1185">Reference proteome</keyword>
<evidence type="ECO:0000313" key="1">
    <source>
        <dbReference type="EMBL" id="VDO87686.1"/>
    </source>
</evidence>
<proteinExistence type="predicted"/>
<dbReference type="Pfam" id="PF09531">
    <property type="entry name" value="Ndc1_Nup"/>
    <property type="match status" value="1"/>
</dbReference>
<organism evidence="1 2">
    <name type="scientific">Schistosoma mattheei</name>
    <dbReference type="NCBI Taxonomy" id="31246"/>
    <lineage>
        <taxon>Eukaryota</taxon>
        <taxon>Metazoa</taxon>
        <taxon>Spiralia</taxon>
        <taxon>Lophotrochozoa</taxon>
        <taxon>Platyhelminthes</taxon>
        <taxon>Trematoda</taxon>
        <taxon>Digenea</taxon>
        <taxon>Strigeidida</taxon>
        <taxon>Schistosomatoidea</taxon>
        <taxon>Schistosomatidae</taxon>
        <taxon>Schistosoma</taxon>
    </lineage>
</organism>
<dbReference type="EMBL" id="UZAL01003566">
    <property type="protein sequence ID" value="VDO87686.1"/>
    <property type="molecule type" value="Genomic_DNA"/>
</dbReference>